<dbReference type="Proteomes" id="UP001140087">
    <property type="component" value="Unassembled WGS sequence"/>
</dbReference>
<dbReference type="EMBL" id="JANBUN010000307">
    <property type="protein sequence ID" value="KAJ2804861.1"/>
    <property type="molecule type" value="Genomic_DNA"/>
</dbReference>
<evidence type="ECO:0000313" key="2">
    <source>
        <dbReference type="Proteomes" id="UP001140087"/>
    </source>
</evidence>
<sequence length="95" mass="10337">MACDLSDPKIAEAYGRILSSDGIDWMVIGYGSTRDRLSLYASGDGGVAEMALQVPDEIAFCFVLFEGSRVLVTHVSEKIRYVRHCGYCGPCSTAH</sequence>
<comment type="caution">
    <text evidence="1">The sequence shown here is derived from an EMBL/GenBank/DDBJ whole genome shotgun (WGS) entry which is preliminary data.</text>
</comment>
<keyword evidence="2" id="KW-1185">Reference proteome</keyword>
<gene>
    <name evidence="1" type="ORF">H4R21_001476</name>
</gene>
<accession>A0ACC1LBT4</accession>
<protein>
    <submittedName>
        <fullName evidence="1">Uncharacterized protein</fullName>
    </submittedName>
</protein>
<evidence type="ECO:0000313" key="1">
    <source>
        <dbReference type="EMBL" id="KAJ2804861.1"/>
    </source>
</evidence>
<proteinExistence type="predicted"/>
<reference evidence="1" key="1">
    <citation type="submission" date="2022-07" db="EMBL/GenBank/DDBJ databases">
        <title>Phylogenomic reconstructions and comparative analyses of Kickxellomycotina fungi.</title>
        <authorList>
            <person name="Reynolds N.K."/>
            <person name="Stajich J.E."/>
            <person name="Barry K."/>
            <person name="Grigoriev I.V."/>
            <person name="Crous P."/>
            <person name="Smith M.E."/>
        </authorList>
    </citation>
    <scope>NUCLEOTIDE SEQUENCE</scope>
    <source>
        <strain evidence="1">BCRC 34780</strain>
    </source>
</reference>
<name>A0ACC1LBT4_9FUNG</name>
<organism evidence="1 2">
    <name type="scientific">Coemansia helicoidea</name>
    <dbReference type="NCBI Taxonomy" id="1286919"/>
    <lineage>
        <taxon>Eukaryota</taxon>
        <taxon>Fungi</taxon>
        <taxon>Fungi incertae sedis</taxon>
        <taxon>Zoopagomycota</taxon>
        <taxon>Kickxellomycotina</taxon>
        <taxon>Kickxellomycetes</taxon>
        <taxon>Kickxellales</taxon>
        <taxon>Kickxellaceae</taxon>
        <taxon>Coemansia</taxon>
    </lineage>
</organism>